<proteinExistence type="predicted"/>
<protein>
    <submittedName>
        <fullName evidence="1">Uncharacterized protein</fullName>
    </submittedName>
</protein>
<organism evidence="1 2">
    <name type="scientific">Listeria phage vB_Liva_VAfA18</name>
    <dbReference type="NCBI Taxonomy" id="2712945"/>
    <lineage>
        <taxon>Viruses</taxon>
        <taxon>Duplodnaviria</taxon>
        <taxon>Heunggongvirae</taxon>
        <taxon>Uroviricota</taxon>
        <taxon>Caudoviricetes</taxon>
        <taxon>Herelleviridae</taxon>
        <taxon>Jasinskavirinae</taxon>
        <taxon>Pecentumvirus</taxon>
        <taxon>Pecentumvirus list36</taxon>
    </lineage>
</organism>
<sequence length="122" mass="14368">MERRINVSYTKDSLWLETKKVARDNGFLGNWIEMVDYYESIGGSHVFVYAVMEGQKYRILGVLSTDEVLLLKRDLTLSKALYEDVMNSKKMFFYKEDSEKKKIKLTDEISKLEDKDSIIVYM</sequence>
<dbReference type="EMBL" id="MN939540">
    <property type="protein sequence ID" value="QIG61018.1"/>
    <property type="molecule type" value="Genomic_DNA"/>
</dbReference>
<reference evidence="1" key="1">
    <citation type="submission" date="2020-01" db="EMBL/GenBank/DDBJ databases">
        <title>Comparative genomic and phylogenetic analyses of the P100virus genus of Listeria bacteriophages and report of two new members.</title>
        <authorList>
            <person name="Blanco Fernandez M.D."/>
            <person name="Barrios M.E."/>
            <person name="Mbayed V.A."/>
            <person name="Klumpp J."/>
        </authorList>
    </citation>
    <scope>NUCLEOTIDE SEQUENCE</scope>
</reference>
<name>A0A858EE97_9CAUD</name>
<evidence type="ECO:0000313" key="1">
    <source>
        <dbReference type="EMBL" id="QIG61018.1"/>
    </source>
</evidence>
<accession>A0A858EE97</accession>
<evidence type="ECO:0000313" key="2">
    <source>
        <dbReference type="Proteomes" id="UP000609966"/>
    </source>
</evidence>
<dbReference type="Proteomes" id="UP000609966">
    <property type="component" value="Segment"/>
</dbReference>
<gene>
    <name evidence="1" type="ORF">vBLivaVAfA18_094</name>
</gene>